<sequence>MSGQSSSAVPEDSVPEDSVPGDSVQGESEESAQARELRETLGTGLGTAQEHLQQNGGFFPFGITLGSDGELRIVMVTPGEPDEDGEVDAGQMLTDLHELLRQGRDEFRAVAIVSDVSLPEHGSDGIHGAAEHRDGAVLAAIIPYVPGAEGFNFAAVEPDTHEPSIWVD</sequence>
<proteinExistence type="predicted"/>
<organism evidence="2 3">
    <name type="scientific">Paenarthrobacter histidinolovorans</name>
    <dbReference type="NCBI Taxonomy" id="43664"/>
    <lineage>
        <taxon>Bacteria</taxon>
        <taxon>Bacillati</taxon>
        <taxon>Actinomycetota</taxon>
        <taxon>Actinomycetes</taxon>
        <taxon>Micrococcales</taxon>
        <taxon>Micrococcaceae</taxon>
        <taxon>Paenarthrobacter</taxon>
    </lineage>
</organism>
<reference evidence="2 3" key="1">
    <citation type="submission" date="2024-10" db="EMBL/GenBank/DDBJ databases">
        <title>Novel secondary metabolite-producing bacteria for plant disease control.</title>
        <authorList>
            <person name="Chevrette M."/>
        </authorList>
    </citation>
    <scope>NUCLEOTIDE SEQUENCE [LARGE SCALE GENOMIC DNA]</scope>
    <source>
        <strain evidence="2 3">J30 TE3557</strain>
    </source>
</reference>
<protein>
    <submittedName>
        <fullName evidence="2">Uncharacterized protein</fullName>
    </submittedName>
</protein>
<keyword evidence="3" id="KW-1185">Reference proteome</keyword>
<evidence type="ECO:0000313" key="3">
    <source>
        <dbReference type="Proteomes" id="UP001620520"/>
    </source>
</evidence>
<gene>
    <name evidence="2" type="ORF">ABIA52_003410</name>
</gene>
<feature type="region of interest" description="Disordered" evidence="1">
    <location>
        <begin position="1"/>
        <end position="39"/>
    </location>
</feature>
<accession>A0ABW8NAA0</accession>
<name>A0ABW8NAA0_9MICC</name>
<evidence type="ECO:0000313" key="2">
    <source>
        <dbReference type="EMBL" id="MFK4640521.1"/>
    </source>
</evidence>
<evidence type="ECO:0000256" key="1">
    <source>
        <dbReference type="SAM" id="MobiDB-lite"/>
    </source>
</evidence>
<dbReference type="Proteomes" id="UP001620520">
    <property type="component" value="Unassembled WGS sequence"/>
</dbReference>
<comment type="caution">
    <text evidence="2">The sequence shown here is derived from an EMBL/GenBank/DDBJ whole genome shotgun (WGS) entry which is preliminary data.</text>
</comment>
<dbReference type="EMBL" id="JBIYEW010000003">
    <property type="protein sequence ID" value="MFK4640521.1"/>
    <property type="molecule type" value="Genomic_DNA"/>
</dbReference>